<dbReference type="Proteomes" id="UP000002358">
    <property type="component" value="Unassembled WGS sequence"/>
</dbReference>
<feature type="compositionally biased region" description="Low complexity" evidence="1">
    <location>
        <begin position="215"/>
        <end position="259"/>
    </location>
</feature>
<feature type="region of interest" description="Disordered" evidence="1">
    <location>
        <begin position="145"/>
        <end position="310"/>
    </location>
</feature>
<keyword evidence="3" id="KW-1185">Reference proteome</keyword>
<proteinExistence type="predicted"/>
<feature type="compositionally biased region" description="Pro residues" evidence="1">
    <location>
        <begin position="205"/>
        <end position="214"/>
    </location>
</feature>
<dbReference type="PANTHER" id="PTHR38681">
    <property type="entry name" value="RETROVIRUS-RELATED POL POLYPROTEIN FROM TRANSPOSON 412-LIKE PROTEIN-RELATED"/>
    <property type="match status" value="1"/>
</dbReference>
<dbReference type="PANTHER" id="PTHR38681:SF1">
    <property type="entry name" value="RETROVIRUS-RELATED POL POLYPROTEIN FROM TRANSPOSON 412-LIKE PROTEIN"/>
    <property type="match status" value="1"/>
</dbReference>
<name>A0A7M7QKL5_NASVI</name>
<feature type="compositionally biased region" description="Polar residues" evidence="1">
    <location>
        <begin position="260"/>
        <end position="272"/>
    </location>
</feature>
<dbReference type="GeneID" id="116418221"/>
<feature type="compositionally biased region" description="Low complexity" evidence="1">
    <location>
        <begin position="189"/>
        <end position="201"/>
    </location>
</feature>
<accession>A0A7M7QKL5</accession>
<evidence type="ECO:0000313" key="3">
    <source>
        <dbReference type="Proteomes" id="UP000002358"/>
    </source>
</evidence>
<dbReference type="KEGG" id="nvi:116418221"/>
<dbReference type="OrthoDB" id="7695055at2759"/>
<evidence type="ECO:0000313" key="2">
    <source>
        <dbReference type="EnsemblMetazoa" id="XP_031789146"/>
    </source>
</evidence>
<dbReference type="AlphaFoldDB" id="A0A7M7QKL5"/>
<organism evidence="2 3">
    <name type="scientific">Nasonia vitripennis</name>
    <name type="common">Parasitic wasp</name>
    <dbReference type="NCBI Taxonomy" id="7425"/>
    <lineage>
        <taxon>Eukaryota</taxon>
        <taxon>Metazoa</taxon>
        <taxon>Ecdysozoa</taxon>
        <taxon>Arthropoda</taxon>
        <taxon>Hexapoda</taxon>
        <taxon>Insecta</taxon>
        <taxon>Pterygota</taxon>
        <taxon>Neoptera</taxon>
        <taxon>Endopterygota</taxon>
        <taxon>Hymenoptera</taxon>
        <taxon>Apocrita</taxon>
        <taxon>Proctotrupomorpha</taxon>
        <taxon>Chalcidoidea</taxon>
        <taxon>Pteromalidae</taxon>
        <taxon>Pteromalinae</taxon>
        <taxon>Nasonia</taxon>
    </lineage>
</organism>
<dbReference type="InParanoid" id="A0A7M7QKL5"/>
<sequence>MCCAPTPWPTALPAVLLGLRSTFKEDLQASPAEMCSGRRCDCQRLLRPVIASRSHAPAFVVELRTLMQKLRAVPGSRHAAPQAPFFHPDLRTCKYVFRRVETVRRTLEPPYSGPYKVLERLNDRVYRIEINGQSKAITTASLKPAFTESADREDSPLPAPLPPLADRVRSPPASPSAASPKPTDREDSPLASPSQAAPASADRGPSPPASPQPASPSARPVQAPAPAAPNSQPAPQPASTQASTEPAQLAAPAPEAQSPHQHASQPLQAQASPTPPGLPPSSARASRDNSLNRQPTRVSFLLKPLVTGGE</sequence>
<dbReference type="EnsemblMetazoa" id="XM_031933286">
    <property type="protein sequence ID" value="XP_031789146"/>
    <property type="gene ID" value="LOC116418221"/>
</dbReference>
<protein>
    <submittedName>
        <fullName evidence="2">Uncharacterized protein</fullName>
    </submittedName>
</protein>
<reference evidence="2" key="1">
    <citation type="submission" date="2021-01" db="UniProtKB">
        <authorList>
            <consortium name="EnsemblMetazoa"/>
        </authorList>
    </citation>
    <scope>IDENTIFICATION</scope>
</reference>
<feature type="compositionally biased region" description="Polar residues" evidence="1">
    <location>
        <begin position="288"/>
        <end position="297"/>
    </location>
</feature>
<evidence type="ECO:0000256" key="1">
    <source>
        <dbReference type="SAM" id="MobiDB-lite"/>
    </source>
</evidence>
<dbReference type="RefSeq" id="XP_031789146.1">
    <property type="nucleotide sequence ID" value="XM_031933286.1"/>
</dbReference>